<evidence type="ECO:0000313" key="24">
    <source>
        <dbReference type="EMBL" id="EGO63706.1"/>
    </source>
</evidence>
<evidence type="ECO:0000256" key="14">
    <source>
        <dbReference type="ARBA" id="ARBA00022777"/>
    </source>
</evidence>
<keyword evidence="24" id="KW-0670">Pyruvate</keyword>
<evidence type="ECO:0000313" key="25">
    <source>
        <dbReference type="Proteomes" id="UP000003240"/>
    </source>
</evidence>
<dbReference type="AlphaFoldDB" id="F7NJQ0"/>
<sequence>MAVAAIKNRWQGIGASAGLALAKVWVMEPPASQNEFSIEAEGPVDFTAEQHRLAEAVEKTRQALLALEAQVKNEQGEKVAQIFAAHAALLDDPAFIGEARSRIASFSITARKAVTDVTAESVAMLESLDDEYFRERATDVKDVARQILEHLTGSKGQAHFPAIGDYIVVAPELTPAQTIALPKDRVAGFIVQKGGKTSHAAILARTYGIPAVIGLSQSWQELAGLFAARLDGEEGWVEPVEAAEYALQAGKNEGLQAVEDKAGEDSPWLKQFVLAANIGSPTDLPFVEKFQGQGIGLYRTEFLFMGNTLPSEEEQTEAYRQVIAACSPHLTIIRTLDIGGDKQAPALNLPRESNPFLGVRALRLCFERPELLMTQLRAIWRASAAGPAAVMFPMIAAREELRQAKDYLEQARQAVLTNGYPVGSLQVGIMIEIPSAAWIADKLAEEVDFFSIGTNDLTQYTLAVDRENSALASLNQPYHPAVLGLIARVSQAAKARGVWTGICGEAGGDPLLPPFFAALGIDELSMAPGQLPKVRRKLAGLPFAPGEADSLVSRILDCATHDEVKAILQNY</sequence>
<feature type="active site" description="Proton donor" evidence="18">
    <location>
        <position position="503"/>
    </location>
</feature>
<evidence type="ECO:0000256" key="4">
    <source>
        <dbReference type="ARBA" id="ARBA00004496"/>
    </source>
</evidence>
<protein>
    <recommendedName>
        <fullName evidence="7 17">Phosphoenolpyruvate-protein phosphotransferase</fullName>
        <ecNumber evidence="6 17">2.7.3.9</ecNumber>
    </recommendedName>
    <alternativeName>
        <fullName evidence="16 17">Phosphotransferase system, enzyme I</fullName>
    </alternativeName>
</protein>
<feature type="binding site" evidence="20">
    <location>
        <position position="432"/>
    </location>
    <ligand>
        <name>Mg(2+)</name>
        <dbReference type="ChEBI" id="CHEBI:18420"/>
    </ligand>
</feature>
<evidence type="ECO:0000256" key="1">
    <source>
        <dbReference type="ARBA" id="ARBA00000683"/>
    </source>
</evidence>
<evidence type="ECO:0000256" key="16">
    <source>
        <dbReference type="ARBA" id="ARBA00033235"/>
    </source>
</evidence>
<proteinExistence type="inferred from homology"/>
<feature type="binding site" evidence="19">
    <location>
        <position position="299"/>
    </location>
    <ligand>
        <name>phosphoenolpyruvate</name>
        <dbReference type="ChEBI" id="CHEBI:58702"/>
    </ligand>
</feature>
<dbReference type="InterPro" id="IPR006318">
    <property type="entry name" value="PTS_EI-like"/>
</dbReference>
<dbReference type="SUPFAM" id="SSF47831">
    <property type="entry name" value="Enzyme I of the PEP:sugar phosphotransferase system HPr-binding (sub)domain"/>
    <property type="match status" value="1"/>
</dbReference>
<dbReference type="RefSeq" id="WP_004095706.1">
    <property type="nucleotide sequence ID" value="NZ_AFGF01000098.1"/>
</dbReference>
<organism evidence="24 25">
    <name type="scientific">Acetonema longum DSM 6540</name>
    <dbReference type="NCBI Taxonomy" id="1009370"/>
    <lineage>
        <taxon>Bacteria</taxon>
        <taxon>Bacillati</taxon>
        <taxon>Bacillota</taxon>
        <taxon>Negativicutes</taxon>
        <taxon>Acetonemataceae</taxon>
        <taxon>Acetonema</taxon>
    </lineage>
</organism>
<feature type="binding site" evidence="19">
    <location>
        <position position="334"/>
    </location>
    <ligand>
        <name>phosphoenolpyruvate</name>
        <dbReference type="ChEBI" id="CHEBI:58702"/>
    </ligand>
</feature>
<evidence type="ECO:0000256" key="17">
    <source>
        <dbReference type="PIRNR" id="PIRNR000732"/>
    </source>
</evidence>
<dbReference type="InterPro" id="IPR008279">
    <property type="entry name" value="PEP-util_enz_mobile_dom"/>
</dbReference>
<feature type="domain" description="Phosphotransferase system enzyme I N-terminal" evidence="23">
    <location>
        <begin position="11"/>
        <end position="136"/>
    </location>
</feature>
<feature type="active site" description="Tele-phosphohistidine intermediate" evidence="18">
    <location>
        <position position="199"/>
    </location>
</feature>
<dbReference type="PANTHER" id="PTHR46244:SF3">
    <property type="entry name" value="PHOSPHOENOLPYRUVATE-PROTEIN PHOSPHOTRANSFERASE"/>
    <property type="match status" value="1"/>
</dbReference>
<feature type="binding site" evidence="19">
    <location>
        <position position="466"/>
    </location>
    <ligand>
        <name>phosphoenolpyruvate</name>
        <dbReference type="ChEBI" id="CHEBI:58702"/>
    </ligand>
</feature>
<dbReference type="InterPro" id="IPR008731">
    <property type="entry name" value="PTS_EIN"/>
</dbReference>
<dbReference type="Gene3D" id="3.20.20.60">
    <property type="entry name" value="Phosphoenolpyruvate-binding domains"/>
    <property type="match status" value="1"/>
</dbReference>
<feature type="domain" description="PEP-utilising enzyme C-terminal" evidence="22">
    <location>
        <begin position="271"/>
        <end position="539"/>
    </location>
</feature>
<comment type="caution">
    <text evidence="24">The sequence shown here is derived from an EMBL/GenBank/DDBJ whole genome shotgun (WGS) entry which is preliminary data.</text>
</comment>
<evidence type="ECO:0000256" key="2">
    <source>
        <dbReference type="ARBA" id="ARBA00001946"/>
    </source>
</evidence>
<comment type="cofactor">
    <cofactor evidence="2 17 20">
        <name>Mg(2+)</name>
        <dbReference type="ChEBI" id="CHEBI:18420"/>
    </cofactor>
</comment>
<evidence type="ECO:0000256" key="18">
    <source>
        <dbReference type="PIRSR" id="PIRSR000732-1"/>
    </source>
</evidence>
<keyword evidence="13 17" id="KW-0479">Metal-binding</keyword>
<dbReference type="PANTHER" id="PTHR46244">
    <property type="entry name" value="PHOSPHOENOLPYRUVATE-PROTEIN PHOSPHOTRANSFERASE"/>
    <property type="match status" value="1"/>
</dbReference>
<dbReference type="GO" id="GO:0008965">
    <property type="term" value="F:phosphoenolpyruvate-protein phosphotransferase activity"/>
    <property type="evidence" value="ECO:0007669"/>
    <property type="project" value="UniProtKB-EC"/>
</dbReference>
<dbReference type="PRINTS" id="PR01736">
    <property type="entry name" value="PHPHTRNFRASE"/>
</dbReference>
<keyword evidence="14 17" id="KW-0418">Kinase</keyword>
<comment type="similarity">
    <text evidence="5 17">Belongs to the PEP-utilizing enzyme family.</text>
</comment>
<dbReference type="PIRSF" id="PIRSF000732">
    <property type="entry name" value="PTS_enzyme_I"/>
    <property type="match status" value="1"/>
</dbReference>
<evidence type="ECO:0000256" key="6">
    <source>
        <dbReference type="ARBA" id="ARBA00012232"/>
    </source>
</evidence>
<reference evidence="24 25" key="1">
    <citation type="journal article" date="2011" name="EMBO J.">
        <title>Structural diversity of bacterial flagellar motors.</title>
        <authorList>
            <person name="Chen S."/>
            <person name="Beeby M."/>
            <person name="Murphy G.E."/>
            <person name="Leadbetter J.R."/>
            <person name="Hendrixson D.R."/>
            <person name="Briegel A."/>
            <person name="Li Z."/>
            <person name="Shi J."/>
            <person name="Tocheva E.I."/>
            <person name="Muller A."/>
            <person name="Dobro M.J."/>
            <person name="Jensen G.J."/>
        </authorList>
    </citation>
    <scope>NUCLEOTIDE SEQUENCE [LARGE SCALE GENOMIC DNA]</scope>
    <source>
        <strain evidence="24 25">DSM 6540</strain>
    </source>
</reference>
<evidence type="ECO:0000259" key="22">
    <source>
        <dbReference type="Pfam" id="PF02896"/>
    </source>
</evidence>
<dbReference type="InterPro" id="IPR036637">
    <property type="entry name" value="Phosphohistidine_dom_sf"/>
</dbReference>
<evidence type="ECO:0000256" key="19">
    <source>
        <dbReference type="PIRSR" id="PIRSR000732-2"/>
    </source>
</evidence>
<dbReference type="Gene3D" id="1.10.274.10">
    <property type="entry name" value="PtsI, HPr-binding domain"/>
    <property type="match status" value="1"/>
</dbReference>
<dbReference type="GO" id="GO:0005737">
    <property type="term" value="C:cytoplasm"/>
    <property type="evidence" value="ECO:0007669"/>
    <property type="project" value="UniProtKB-SubCell"/>
</dbReference>
<dbReference type="EC" id="2.7.3.9" evidence="6 17"/>
<evidence type="ECO:0000256" key="3">
    <source>
        <dbReference type="ARBA" id="ARBA00002728"/>
    </source>
</evidence>
<dbReference type="SUPFAM" id="SSF51621">
    <property type="entry name" value="Phosphoenolpyruvate/pyruvate domain"/>
    <property type="match status" value="1"/>
</dbReference>
<dbReference type="GO" id="GO:0009401">
    <property type="term" value="P:phosphoenolpyruvate-dependent sugar phosphotransferase system"/>
    <property type="evidence" value="ECO:0007669"/>
    <property type="project" value="UniProtKB-KW"/>
</dbReference>
<dbReference type="InterPro" id="IPR024692">
    <property type="entry name" value="PTS_EI"/>
</dbReference>
<gene>
    <name evidence="24" type="ORF">ALO_11539</name>
</gene>
<comment type="function">
    <text evidence="3 17">General (non sugar-specific) component of the phosphoenolpyruvate-dependent sugar phosphotransferase system (sugar PTS). This major carbohydrate active-transport system catalyzes the phosphorylation of incoming sugar substrates concomitantly with their translocation across the cell membrane. Enzyme I transfers the phosphoryl group from phosphoenolpyruvate (PEP) to the phosphoryl carrier protein (HPr).</text>
</comment>
<keyword evidence="11 17" id="KW-0808">Transferase</keyword>
<dbReference type="GO" id="GO:0016301">
    <property type="term" value="F:kinase activity"/>
    <property type="evidence" value="ECO:0007669"/>
    <property type="project" value="UniProtKB-KW"/>
</dbReference>
<dbReference type="Pfam" id="PF05524">
    <property type="entry name" value="PEP-utilisers_N"/>
    <property type="match status" value="1"/>
</dbReference>
<feature type="binding site" evidence="20">
    <location>
        <position position="456"/>
    </location>
    <ligand>
        <name>Mg(2+)</name>
        <dbReference type="ChEBI" id="CHEBI:18420"/>
    </ligand>
</feature>
<keyword evidence="12 17" id="KW-0598">Phosphotransferase system</keyword>
<evidence type="ECO:0000259" key="21">
    <source>
        <dbReference type="Pfam" id="PF00391"/>
    </source>
</evidence>
<dbReference type="SUPFAM" id="SSF52009">
    <property type="entry name" value="Phosphohistidine domain"/>
    <property type="match status" value="1"/>
</dbReference>
<keyword evidence="25" id="KW-1185">Reference proteome</keyword>
<dbReference type="EMBL" id="AFGF01000098">
    <property type="protein sequence ID" value="EGO63706.1"/>
    <property type="molecule type" value="Genomic_DNA"/>
</dbReference>
<dbReference type="STRING" id="1009370.ALO_11539"/>
<dbReference type="InterPro" id="IPR000121">
    <property type="entry name" value="PEP_util_C"/>
</dbReference>
<dbReference type="InterPro" id="IPR018274">
    <property type="entry name" value="PEP_util_AS"/>
</dbReference>
<dbReference type="PROSITE" id="PS00742">
    <property type="entry name" value="PEP_ENZYMES_2"/>
    <property type="match status" value="1"/>
</dbReference>
<name>F7NJQ0_9FIRM</name>
<dbReference type="Pfam" id="PF00391">
    <property type="entry name" value="PEP-utilizers"/>
    <property type="match status" value="1"/>
</dbReference>
<evidence type="ECO:0000256" key="11">
    <source>
        <dbReference type="ARBA" id="ARBA00022679"/>
    </source>
</evidence>
<dbReference type="InterPro" id="IPR023151">
    <property type="entry name" value="PEP_util_CS"/>
</dbReference>
<keyword evidence="15 17" id="KW-0460">Magnesium</keyword>
<comment type="catalytic activity">
    <reaction evidence="1 17">
        <text>L-histidyl-[protein] + phosphoenolpyruvate = N(pros)-phospho-L-histidyl-[protein] + pyruvate</text>
        <dbReference type="Rhea" id="RHEA:23880"/>
        <dbReference type="Rhea" id="RHEA-COMP:9745"/>
        <dbReference type="Rhea" id="RHEA-COMP:9746"/>
        <dbReference type="ChEBI" id="CHEBI:15361"/>
        <dbReference type="ChEBI" id="CHEBI:29979"/>
        <dbReference type="ChEBI" id="CHEBI:58702"/>
        <dbReference type="ChEBI" id="CHEBI:64837"/>
        <dbReference type="EC" id="2.7.3.9"/>
    </reaction>
</comment>
<evidence type="ECO:0000256" key="10">
    <source>
        <dbReference type="ARBA" id="ARBA00022597"/>
    </source>
</evidence>
<dbReference type="GO" id="GO:0046872">
    <property type="term" value="F:metal ion binding"/>
    <property type="evidence" value="ECO:0007669"/>
    <property type="project" value="UniProtKB-KW"/>
</dbReference>
<dbReference type="Gene3D" id="3.50.30.10">
    <property type="entry name" value="Phosphohistidine domain"/>
    <property type="match status" value="1"/>
</dbReference>
<keyword evidence="8 17" id="KW-0813">Transport</keyword>
<dbReference type="Proteomes" id="UP000003240">
    <property type="component" value="Unassembled WGS sequence"/>
</dbReference>
<evidence type="ECO:0000259" key="23">
    <source>
        <dbReference type="Pfam" id="PF05524"/>
    </source>
</evidence>
<evidence type="ECO:0000256" key="5">
    <source>
        <dbReference type="ARBA" id="ARBA00007837"/>
    </source>
</evidence>
<comment type="subcellular location">
    <subcellularLocation>
        <location evidence="4 17">Cytoplasm</location>
    </subcellularLocation>
</comment>
<feature type="binding site" evidence="19">
    <location>
        <begin position="455"/>
        <end position="456"/>
    </location>
    <ligand>
        <name>phosphoenolpyruvate</name>
        <dbReference type="ChEBI" id="CHEBI:58702"/>
    </ligand>
</feature>
<evidence type="ECO:0000256" key="7">
    <source>
        <dbReference type="ARBA" id="ARBA00016544"/>
    </source>
</evidence>
<evidence type="ECO:0000256" key="15">
    <source>
        <dbReference type="ARBA" id="ARBA00022842"/>
    </source>
</evidence>
<dbReference type="NCBIfam" id="TIGR01417">
    <property type="entry name" value="PTS_I_fam"/>
    <property type="match status" value="1"/>
</dbReference>
<keyword evidence="9 17" id="KW-0963">Cytoplasm</keyword>
<evidence type="ECO:0000256" key="12">
    <source>
        <dbReference type="ARBA" id="ARBA00022683"/>
    </source>
</evidence>
<evidence type="ECO:0000256" key="8">
    <source>
        <dbReference type="ARBA" id="ARBA00022448"/>
    </source>
</evidence>
<keyword evidence="10 17" id="KW-0762">Sugar transport</keyword>
<evidence type="ECO:0000256" key="20">
    <source>
        <dbReference type="PIRSR" id="PIRSR000732-3"/>
    </source>
</evidence>
<feature type="domain" description="PEP-utilising enzyme mobile" evidence="21">
    <location>
        <begin position="166"/>
        <end position="235"/>
    </location>
</feature>
<dbReference type="InterPro" id="IPR040442">
    <property type="entry name" value="Pyrv_kinase-like_dom_sf"/>
</dbReference>
<dbReference type="InterPro" id="IPR015813">
    <property type="entry name" value="Pyrv/PenolPyrv_kinase-like_dom"/>
</dbReference>
<dbReference type="eggNOG" id="COG1080">
    <property type="taxonomic scope" value="Bacteria"/>
</dbReference>
<accession>F7NJQ0</accession>
<dbReference type="Pfam" id="PF02896">
    <property type="entry name" value="PEP-utilizers_C"/>
    <property type="match status" value="1"/>
</dbReference>
<evidence type="ECO:0000256" key="9">
    <source>
        <dbReference type="ARBA" id="ARBA00022490"/>
    </source>
</evidence>
<dbReference type="InterPro" id="IPR050499">
    <property type="entry name" value="PEP-utilizing_PTS_enzyme"/>
</dbReference>
<dbReference type="PROSITE" id="PS00370">
    <property type="entry name" value="PEP_ENZYMES_PHOS_SITE"/>
    <property type="match status" value="1"/>
</dbReference>
<dbReference type="InterPro" id="IPR036618">
    <property type="entry name" value="PtsI_HPr-bd_sf"/>
</dbReference>
<dbReference type="OrthoDB" id="9765468at2"/>
<evidence type="ECO:0000256" key="13">
    <source>
        <dbReference type="ARBA" id="ARBA00022723"/>
    </source>
</evidence>